<dbReference type="Proteomes" id="UP000331127">
    <property type="component" value="Unassembled WGS sequence"/>
</dbReference>
<name>A0A5M3WLT5_9ACTN</name>
<sequence length="82" mass="8444">MFSRTGTTSGESEPMAVSNSASPCSVVMGGRPAAVIRWTSACDMPPVIPVAWAHNPQGSDKPGNPCAWRWAISASTQALAAA</sequence>
<evidence type="ECO:0000256" key="1">
    <source>
        <dbReference type="SAM" id="MobiDB-lite"/>
    </source>
</evidence>
<reference evidence="2 3" key="1">
    <citation type="submission" date="2019-10" db="EMBL/GenBank/DDBJ databases">
        <title>Whole genome shotgun sequence of Acrocarpospora macrocephala NBRC 16266.</title>
        <authorList>
            <person name="Ichikawa N."/>
            <person name="Kimura A."/>
            <person name="Kitahashi Y."/>
            <person name="Komaki H."/>
            <person name="Oguchi A."/>
        </authorList>
    </citation>
    <scope>NUCLEOTIDE SEQUENCE [LARGE SCALE GENOMIC DNA]</scope>
    <source>
        <strain evidence="2 3">NBRC 16266</strain>
    </source>
</reference>
<feature type="region of interest" description="Disordered" evidence="1">
    <location>
        <begin position="1"/>
        <end position="23"/>
    </location>
</feature>
<gene>
    <name evidence="2" type="ORF">Amac_038340</name>
</gene>
<keyword evidence="3" id="KW-1185">Reference proteome</keyword>
<accession>A0A5M3WLT5</accession>
<proteinExistence type="predicted"/>
<dbReference type="AlphaFoldDB" id="A0A5M3WLT5"/>
<evidence type="ECO:0000313" key="2">
    <source>
        <dbReference type="EMBL" id="GES10237.1"/>
    </source>
</evidence>
<dbReference type="EMBL" id="BLAE01000020">
    <property type="protein sequence ID" value="GES10237.1"/>
    <property type="molecule type" value="Genomic_DNA"/>
</dbReference>
<protein>
    <submittedName>
        <fullName evidence="2">Uncharacterized protein</fullName>
    </submittedName>
</protein>
<evidence type="ECO:0000313" key="3">
    <source>
        <dbReference type="Proteomes" id="UP000331127"/>
    </source>
</evidence>
<organism evidence="2 3">
    <name type="scientific">Acrocarpospora macrocephala</name>
    <dbReference type="NCBI Taxonomy" id="150177"/>
    <lineage>
        <taxon>Bacteria</taxon>
        <taxon>Bacillati</taxon>
        <taxon>Actinomycetota</taxon>
        <taxon>Actinomycetes</taxon>
        <taxon>Streptosporangiales</taxon>
        <taxon>Streptosporangiaceae</taxon>
        <taxon>Acrocarpospora</taxon>
    </lineage>
</organism>
<comment type="caution">
    <text evidence="2">The sequence shown here is derived from an EMBL/GenBank/DDBJ whole genome shotgun (WGS) entry which is preliminary data.</text>
</comment>